<feature type="region of interest" description="Disordered" evidence="3">
    <location>
        <begin position="48"/>
        <end position="79"/>
    </location>
</feature>
<reference evidence="5 6" key="1">
    <citation type="journal article" date="2016" name="Genome Biol. Evol.">
        <title>Gene Family Evolution Reflects Adaptation to Soil Environmental Stressors in the Genome of the Collembolan Orchesella cincta.</title>
        <authorList>
            <person name="Faddeeva-Vakhrusheva A."/>
            <person name="Derks M.F."/>
            <person name="Anvar S.Y."/>
            <person name="Agamennone V."/>
            <person name="Suring W."/>
            <person name="Smit S."/>
            <person name="van Straalen N.M."/>
            <person name="Roelofs D."/>
        </authorList>
    </citation>
    <scope>NUCLEOTIDE SEQUENCE [LARGE SCALE GENOMIC DNA]</scope>
    <source>
        <tissue evidence="5">Mixed pool</tissue>
    </source>
</reference>
<protein>
    <submittedName>
        <fullName evidence="5">Arrestin domain-containing protein 3</fullName>
    </submittedName>
</protein>
<dbReference type="PANTHER" id="PTHR11188:SF176">
    <property type="entry name" value="ARRESTIN DOMAIN-CONTAINING PROTEIN 1"/>
    <property type="match status" value="1"/>
</dbReference>
<dbReference type="EMBL" id="LJIJ01000821">
    <property type="protein sequence ID" value="ODM94338.1"/>
    <property type="molecule type" value="Genomic_DNA"/>
</dbReference>
<dbReference type="Gene3D" id="3.30.160.60">
    <property type="entry name" value="Classic Zinc Finger"/>
    <property type="match status" value="3"/>
</dbReference>
<evidence type="ECO:0000256" key="3">
    <source>
        <dbReference type="SAM" id="MobiDB-lite"/>
    </source>
</evidence>
<feature type="domain" description="C2H2-type" evidence="4">
    <location>
        <begin position="273"/>
        <end position="296"/>
    </location>
</feature>
<keyword evidence="2" id="KW-0862">Zinc</keyword>
<feature type="domain" description="C2H2-type" evidence="4">
    <location>
        <begin position="305"/>
        <end position="331"/>
    </location>
</feature>
<dbReference type="GO" id="GO:0008270">
    <property type="term" value="F:zinc ion binding"/>
    <property type="evidence" value="ECO:0007669"/>
    <property type="project" value="UniProtKB-KW"/>
</dbReference>
<evidence type="ECO:0000256" key="2">
    <source>
        <dbReference type="PROSITE-ProRule" id="PRU00042"/>
    </source>
</evidence>
<feature type="domain" description="C2H2-type" evidence="4">
    <location>
        <begin position="25"/>
        <end position="52"/>
    </location>
</feature>
<organism evidence="5 6">
    <name type="scientific">Orchesella cincta</name>
    <name type="common">Springtail</name>
    <name type="synonym">Podura cincta</name>
    <dbReference type="NCBI Taxonomy" id="48709"/>
    <lineage>
        <taxon>Eukaryota</taxon>
        <taxon>Metazoa</taxon>
        <taxon>Ecdysozoa</taxon>
        <taxon>Arthropoda</taxon>
        <taxon>Hexapoda</taxon>
        <taxon>Collembola</taxon>
        <taxon>Entomobryomorpha</taxon>
        <taxon>Entomobryoidea</taxon>
        <taxon>Orchesellidae</taxon>
        <taxon>Orchesellinae</taxon>
        <taxon>Orchesella</taxon>
    </lineage>
</organism>
<comment type="caution">
    <text evidence="5">The sequence shown here is derived from an EMBL/GenBank/DDBJ whole genome shotgun (WGS) entry which is preliminary data.</text>
</comment>
<evidence type="ECO:0000256" key="1">
    <source>
        <dbReference type="ARBA" id="ARBA00005298"/>
    </source>
</evidence>
<feature type="domain" description="C2H2-type" evidence="4">
    <location>
        <begin position="131"/>
        <end position="158"/>
    </location>
</feature>
<dbReference type="SUPFAM" id="SSF57667">
    <property type="entry name" value="beta-beta-alpha zinc fingers"/>
    <property type="match status" value="2"/>
</dbReference>
<dbReference type="InterPro" id="IPR014752">
    <property type="entry name" value="Arrestin-like_C"/>
</dbReference>
<dbReference type="PROSITE" id="PS50157">
    <property type="entry name" value="ZINC_FINGER_C2H2_2"/>
    <property type="match status" value="5"/>
</dbReference>
<evidence type="ECO:0000313" key="6">
    <source>
        <dbReference type="Proteomes" id="UP000094527"/>
    </source>
</evidence>
<dbReference type="STRING" id="48709.A0A1D2MN22"/>
<dbReference type="InterPro" id="IPR011021">
    <property type="entry name" value="Arrestin-like_N"/>
</dbReference>
<keyword evidence="2" id="KW-0479">Metal-binding</keyword>
<dbReference type="Gene3D" id="2.60.40.640">
    <property type="match status" value="2"/>
</dbReference>
<sequence length="666" mass="74570">MSHMNQTELQDLEQMDNNLSLIKSYQCHTCGRSFKGLLGLRSHARSHAIKEHKTNPQNLKEKLKKVKSSSRTTSGSRNINRKGVSTKCEVCEMPFAGLRQSEIDAHNWSHLGQEERERKEKELLNPDKETYQCQICPEIVKGKIALLVHEKTHADSRTVCSICGAFKQKRTLDRHMEKVHSGGTWKGPFSCNYPNCSESLESDSSLLVHVEEEHASSEQARKRIMCLKCGKALDRLGVLCLIYSIVAYKPYSVLASAWAVKTHGLVHTKERNFHCEICSKTYSLKTTLEDHMAGMHGVGSKCATFRCDQPGCGAVFRSNVYFKIHLRRIHSIYVGKGQYITGKIIIGNDTEVKTRGIALRFSGTASVGWMESVEEGSGDSLRSVVKQHANKEIYMDEELYAFGRAGELEDLIIQPGRHEYPFTYQLPPNVPSTFKYDQGQIHANVTYTVEAKIKRSAWKSDHKTSLEFFVKAVMNVNRYSQASQPVVVFKEKHLCCFCCKDGPVTMNIKMSKTGFFPSDKMSFVVDIVNFSSKRITGIDAVLEQETKFVSTSMENVKVFHELVMKAQSGPAVESSGTENWMGELTIPDVLPTNLGGCHIILRSYTLKINANIALSRGLKAVVPIVIGSAPKKIDSEDTKSYRKSPSPTFPDTYLPPAYNDVLNGGL</sequence>
<evidence type="ECO:0000313" key="5">
    <source>
        <dbReference type="EMBL" id="ODM94338.1"/>
    </source>
</evidence>
<dbReference type="InterPro" id="IPR050357">
    <property type="entry name" value="Arrestin_domain-protein"/>
</dbReference>
<dbReference type="InterPro" id="IPR013087">
    <property type="entry name" value="Znf_C2H2_type"/>
</dbReference>
<name>A0A1D2MN22_ORCCI</name>
<dbReference type="SUPFAM" id="SSF81296">
    <property type="entry name" value="E set domains"/>
    <property type="match status" value="2"/>
</dbReference>
<dbReference type="PANTHER" id="PTHR11188">
    <property type="entry name" value="ARRESTIN DOMAIN CONTAINING PROTEIN"/>
    <property type="match status" value="1"/>
</dbReference>
<dbReference type="GO" id="GO:0015031">
    <property type="term" value="P:protein transport"/>
    <property type="evidence" value="ECO:0007669"/>
    <property type="project" value="TreeGrafter"/>
</dbReference>
<dbReference type="InterPro" id="IPR014756">
    <property type="entry name" value="Ig_E-set"/>
</dbReference>
<accession>A0A1D2MN22</accession>
<dbReference type="PROSITE" id="PS00028">
    <property type="entry name" value="ZINC_FINGER_C2H2_1"/>
    <property type="match status" value="5"/>
</dbReference>
<keyword evidence="2" id="KW-0863">Zinc-finger</keyword>
<feature type="domain" description="C2H2-type" evidence="4">
    <location>
        <begin position="189"/>
        <end position="219"/>
    </location>
</feature>
<dbReference type="AlphaFoldDB" id="A0A1D2MN22"/>
<gene>
    <name evidence="5" type="ORF">Ocin01_12350</name>
</gene>
<keyword evidence="6" id="KW-1185">Reference proteome</keyword>
<dbReference type="OrthoDB" id="7785529at2759"/>
<dbReference type="GO" id="GO:0005737">
    <property type="term" value="C:cytoplasm"/>
    <property type="evidence" value="ECO:0007669"/>
    <property type="project" value="TreeGrafter"/>
</dbReference>
<dbReference type="SMART" id="SM00355">
    <property type="entry name" value="ZnF_C2H2"/>
    <property type="match status" value="6"/>
</dbReference>
<dbReference type="Pfam" id="PF00096">
    <property type="entry name" value="zf-C2H2"/>
    <property type="match status" value="1"/>
</dbReference>
<dbReference type="InterPro" id="IPR036236">
    <property type="entry name" value="Znf_C2H2_sf"/>
</dbReference>
<evidence type="ECO:0000259" key="4">
    <source>
        <dbReference type="PROSITE" id="PS50157"/>
    </source>
</evidence>
<dbReference type="SMART" id="SM01017">
    <property type="entry name" value="Arrestin_C"/>
    <property type="match status" value="1"/>
</dbReference>
<proteinExistence type="inferred from homology"/>
<dbReference type="Proteomes" id="UP000094527">
    <property type="component" value="Unassembled WGS sequence"/>
</dbReference>
<comment type="similarity">
    <text evidence="1">Belongs to the arrestin family.</text>
</comment>
<dbReference type="Pfam" id="PF00339">
    <property type="entry name" value="Arrestin_N"/>
    <property type="match status" value="1"/>
</dbReference>
<dbReference type="Pfam" id="PF02752">
    <property type="entry name" value="Arrestin_C"/>
    <property type="match status" value="1"/>
</dbReference>
<dbReference type="InterPro" id="IPR011022">
    <property type="entry name" value="Arrestin_C-like"/>
</dbReference>